<dbReference type="EMBL" id="JAWZYT010006309">
    <property type="protein sequence ID" value="KAK4288427.1"/>
    <property type="molecule type" value="Genomic_DNA"/>
</dbReference>
<organism evidence="2 3">
    <name type="scientific">Petrolisthes manimaculis</name>
    <dbReference type="NCBI Taxonomy" id="1843537"/>
    <lineage>
        <taxon>Eukaryota</taxon>
        <taxon>Metazoa</taxon>
        <taxon>Ecdysozoa</taxon>
        <taxon>Arthropoda</taxon>
        <taxon>Crustacea</taxon>
        <taxon>Multicrustacea</taxon>
        <taxon>Malacostraca</taxon>
        <taxon>Eumalacostraca</taxon>
        <taxon>Eucarida</taxon>
        <taxon>Decapoda</taxon>
        <taxon>Pleocyemata</taxon>
        <taxon>Anomura</taxon>
        <taxon>Galatheoidea</taxon>
        <taxon>Porcellanidae</taxon>
        <taxon>Petrolisthes</taxon>
    </lineage>
</organism>
<feature type="region of interest" description="Disordered" evidence="1">
    <location>
        <begin position="35"/>
        <end position="70"/>
    </location>
</feature>
<evidence type="ECO:0000256" key="1">
    <source>
        <dbReference type="SAM" id="MobiDB-lite"/>
    </source>
</evidence>
<sequence>MKTETGKNGWEKDGKQGQTTECKCSVSDMWCNREGDTGAPSASAGKGAAAPATTTTTTTTSILGPLSHKTKHHFTPATQLLTSNPHAHLLNTTAHLHPTFVKCTVTPADHDVISLSPAGEPLISDDVSRFVAG</sequence>
<keyword evidence="3" id="KW-1185">Reference proteome</keyword>
<reference evidence="2" key="1">
    <citation type="submission" date="2023-11" db="EMBL/GenBank/DDBJ databases">
        <title>Genome assemblies of two species of porcelain crab, Petrolisthes cinctipes and Petrolisthes manimaculis (Anomura: Porcellanidae).</title>
        <authorList>
            <person name="Angst P."/>
        </authorList>
    </citation>
    <scope>NUCLEOTIDE SEQUENCE</scope>
    <source>
        <strain evidence="2">PB745_02</strain>
        <tissue evidence="2">Gill</tissue>
    </source>
</reference>
<gene>
    <name evidence="2" type="ORF">Pmani_038550</name>
</gene>
<feature type="compositionally biased region" description="Low complexity" evidence="1">
    <location>
        <begin position="37"/>
        <end position="61"/>
    </location>
</feature>
<dbReference type="AlphaFoldDB" id="A0AAE1NG40"/>
<evidence type="ECO:0000313" key="2">
    <source>
        <dbReference type="EMBL" id="KAK4288427.1"/>
    </source>
</evidence>
<proteinExistence type="predicted"/>
<name>A0AAE1NG40_9EUCA</name>
<evidence type="ECO:0000313" key="3">
    <source>
        <dbReference type="Proteomes" id="UP001292094"/>
    </source>
</evidence>
<dbReference type="Proteomes" id="UP001292094">
    <property type="component" value="Unassembled WGS sequence"/>
</dbReference>
<accession>A0AAE1NG40</accession>
<comment type="caution">
    <text evidence="2">The sequence shown here is derived from an EMBL/GenBank/DDBJ whole genome shotgun (WGS) entry which is preliminary data.</text>
</comment>
<protein>
    <submittedName>
        <fullName evidence="2">Uncharacterized protein</fullName>
    </submittedName>
</protein>